<reference evidence="7 8" key="1">
    <citation type="journal article" date="2021" name="Nat. Plants">
        <title>The Taxus genome provides insights into paclitaxel biosynthesis.</title>
        <authorList>
            <person name="Xiong X."/>
            <person name="Gou J."/>
            <person name="Liao Q."/>
            <person name="Li Y."/>
            <person name="Zhou Q."/>
            <person name="Bi G."/>
            <person name="Li C."/>
            <person name="Du R."/>
            <person name="Wang X."/>
            <person name="Sun T."/>
            <person name="Guo L."/>
            <person name="Liang H."/>
            <person name="Lu P."/>
            <person name="Wu Y."/>
            <person name="Zhang Z."/>
            <person name="Ro D.K."/>
            <person name="Shang Y."/>
            <person name="Huang S."/>
            <person name="Yan J."/>
        </authorList>
    </citation>
    <scope>NUCLEOTIDE SEQUENCE [LARGE SCALE GENOMIC DNA]</scope>
    <source>
        <strain evidence="7">Ta-2019</strain>
    </source>
</reference>
<feature type="domain" description="TF-B3" evidence="6">
    <location>
        <begin position="28"/>
        <end position="121"/>
    </location>
</feature>
<dbReference type="InterPro" id="IPR044837">
    <property type="entry name" value="REM16-like"/>
</dbReference>
<keyword evidence="4" id="KW-0539">Nucleus</keyword>
<evidence type="ECO:0000256" key="3">
    <source>
        <dbReference type="ARBA" id="ARBA00023163"/>
    </source>
</evidence>
<dbReference type="OMA" id="FTEIAMD"/>
<evidence type="ECO:0000256" key="1">
    <source>
        <dbReference type="ARBA" id="ARBA00023015"/>
    </source>
</evidence>
<accession>A0AA38KVL0</accession>
<dbReference type="AlphaFoldDB" id="A0AA38KVL0"/>
<feature type="region of interest" description="Disordered" evidence="5">
    <location>
        <begin position="129"/>
        <end position="167"/>
    </location>
</feature>
<dbReference type="InterPro" id="IPR015300">
    <property type="entry name" value="DNA-bd_pseudobarrel_sf"/>
</dbReference>
<sequence length="481" mass="53828">FTEIAMDNDNEEYKCGIDNNIRDSSDGCSYFLRVMRKDFTQKLSIPAAFVPKLRKETSKNMVLQGPSAKQWVVKLWDVNTQLEFRQGWEEFVHHHAIEPGDFLIFKYVCRSYFKVRIFGKNGCEKNITSSENSHKRCRDTTTATQSPIASDSDEEMSDHTTTVAGDLPKNSRQCQPSLVGKKQSTVKFAESEQTSCGKLKPYYASARPPALETEDKKAFQDANSFTSDKPFCLVVMKPSHVYSGFCVNFQTSCQSRLKLPKETREVILVDPNLNQWRVRYIWSRCKGAGSLSAGWRYLAINNNLEVGDTCVFERVDKIRNSIKLKVYIFKAAKNCSPCKNMKSETITETPAGCRRRSLRFARRCNSAKPPKKEHMCDESSVDGEESVGKDTEFLSAETSSPHDVNFEPEDLMIISDSSDDSHAMTTSSGALNLSPKPNPQETLMTNSTFPVGNPEGDAPSWGGALSPEEATSPVNIASLTP</sequence>
<feature type="domain" description="TF-B3" evidence="6">
    <location>
        <begin position="261"/>
        <end position="332"/>
    </location>
</feature>
<dbReference type="SMART" id="SM01019">
    <property type="entry name" value="B3"/>
    <property type="match status" value="2"/>
</dbReference>
<feature type="non-terminal residue" evidence="7">
    <location>
        <position position="1"/>
    </location>
</feature>
<evidence type="ECO:0000259" key="6">
    <source>
        <dbReference type="PROSITE" id="PS50863"/>
    </source>
</evidence>
<evidence type="ECO:0000313" key="8">
    <source>
        <dbReference type="Proteomes" id="UP000824469"/>
    </source>
</evidence>
<dbReference type="CDD" id="cd10017">
    <property type="entry name" value="B3_DNA"/>
    <property type="match status" value="2"/>
</dbReference>
<evidence type="ECO:0000256" key="4">
    <source>
        <dbReference type="ARBA" id="ARBA00023242"/>
    </source>
</evidence>
<dbReference type="Proteomes" id="UP000824469">
    <property type="component" value="Unassembled WGS sequence"/>
</dbReference>
<dbReference type="PANTHER" id="PTHR31391:SF157">
    <property type="entry name" value="B3 DOMAIN-CONTAINING PROTEIN REM16"/>
    <property type="match status" value="1"/>
</dbReference>
<dbReference type="InterPro" id="IPR003340">
    <property type="entry name" value="B3_DNA-bd"/>
</dbReference>
<dbReference type="GO" id="GO:0003677">
    <property type="term" value="F:DNA binding"/>
    <property type="evidence" value="ECO:0007669"/>
    <property type="project" value="UniProtKB-KW"/>
</dbReference>
<protein>
    <recommendedName>
        <fullName evidence="6">TF-B3 domain-containing protein</fullName>
    </recommendedName>
</protein>
<evidence type="ECO:0000256" key="5">
    <source>
        <dbReference type="SAM" id="MobiDB-lite"/>
    </source>
</evidence>
<comment type="caution">
    <text evidence="7">The sequence shown here is derived from an EMBL/GenBank/DDBJ whole genome shotgun (WGS) entry which is preliminary data.</text>
</comment>
<dbReference type="PANTHER" id="PTHR31391">
    <property type="entry name" value="B3 DOMAIN-CONTAINING PROTEIN OS11G0197600-RELATED"/>
    <property type="match status" value="1"/>
</dbReference>
<feature type="region of interest" description="Disordered" evidence="5">
    <location>
        <begin position="418"/>
        <end position="481"/>
    </location>
</feature>
<keyword evidence="3" id="KW-0804">Transcription</keyword>
<dbReference type="SUPFAM" id="SSF101936">
    <property type="entry name" value="DNA-binding pseudobarrel domain"/>
    <property type="match status" value="2"/>
</dbReference>
<keyword evidence="1" id="KW-0805">Transcription regulation</keyword>
<feature type="compositionally biased region" description="Polar residues" evidence="5">
    <location>
        <begin position="439"/>
        <end position="450"/>
    </location>
</feature>
<dbReference type="Gene3D" id="2.40.330.10">
    <property type="entry name" value="DNA-binding pseudobarrel domain"/>
    <property type="match status" value="2"/>
</dbReference>
<dbReference type="Pfam" id="PF02362">
    <property type="entry name" value="B3"/>
    <property type="match status" value="2"/>
</dbReference>
<gene>
    <name evidence="7" type="ORF">KI387_037485</name>
</gene>
<feature type="compositionally biased region" description="Polar residues" evidence="5">
    <location>
        <begin position="140"/>
        <end position="149"/>
    </location>
</feature>
<dbReference type="EMBL" id="JAHRHJ020000007">
    <property type="protein sequence ID" value="KAH9309574.1"/>
    <property type="molecule type" value="Genomic_DNA"/>
</dbReference>
<evidence type="ECO:0000256" key="2">
    <source>
        <dbReference type="ARBA" id="ARBA00023125"/>
    </source>
</evidence>
<feature type="compositionally biased region" description="Polar residues" evidence="5">
    <location>
        <begin position="472"/>
        <end position="481"/>
    </location>
</feature>
<keyword evidence="2" id="KW-0238">DNA-binding</keyword>
<name>A0AA38KVL0_TAXCH</name>
<proteinExistence type="predicted"/>
<dbReference type="PROSITE" id="PS50863">
    <property type="entry name" value="B3"/>
    <property type="match status" value="2"/>
</dbReference>
<evidence type="ECO:0000313" key="7">
    <source>
        <dbReference type="EMBL" id="KAH9309574.1"/>
    </source>
</evidence>
<keyword evidence="8" id="KW-1185">Reference proteome</keyword>
<organism evidence="7 8">
    <name type="scientific">Taxus chinensis</name>
    <name type="common">Chinese yew</name>
    <name type="synonym">Taxus wallichiana var. chinensis</name>
    <dbReference type="NCBI Taxonomy" id="29808"/>
    <lineage>
        <taxon>Eukaryota</taxon>
        <taxon>Viridiplantae</taxon>
        <taxon>Streptophyta</taxon>
        <taxon>Embryophyta</taxon>
        <taxon>Tracheophyta</taxon>
        <taxon>Spermatophyta</taxon>
        <taxon>Pinopsida</taxon>
        <taxon>Pinidae</taxon>
        <taxon>Conifers II</taxon>
        <taxon>Cupressales</taxon>
        <taxon>Taxaceae</taxon>
        <taxon>Taxus</taxon>
    </lineage>
</organism>